<protein>
    <recommendedName>
        <fullName evidence="10">F0F1 ATP synthase subunit gamma</fullName>
    </recommendedName>
</protein>
<dbReference type="PANTHER" id="PTHR11693:SF22">
    <property type="entry name" value="ATP SYNTHASE SUBUNIT GAMMA, MITOCHONDRIAL"/>
    <property type="match status" value="1"/>
</dbReference>
<evidence type="ECO:0000256" key="2">
    <source>
        <dbReference type="ARBA" id="ARBA00007681"/>
    </source>
</evidence>
<evidence type="ECO:0000313" key="9">
    <source>
        <dbReference type="EMBL" id="KKL16943.1"/>
    </source>
</evidence>
<name>A0A0F9DYN2_9ZZZZ</name>
<keyword evidence="8" id="KW-0066">ATP synthesis</keyword>
<keyword evidence="3" id="KW-0813">Transport</keyword>
<dbReference type="Gene3D" id="1.10.287.80">
    <property type="entry name" value="ATP synthase, gamma subunit, helix hairpin domain"/>
    <property type="match status" value="1"/>
</dbReference>
<dbReference type="SUPFAM" id="SSF52943">
    <property type="entry name" value="ATP synthase (F1-ATPase), gamma subunit"/>
    <property type="match status" value="1"/>
</dbReference>
<evidence type="ECO:0000256" key="7">
    <source>
        <dbReference type="ARBA" id="ARBA00023196"/>
    </source>
</evidence>
<keyword evidence="5" id="KW-0406">Ion transport</keyword>
<dbReference type="PANTHER" id="PTHR11693">
    <property type="entry name" value="ATP SYNTHASE GAMMA CHAIN"/>
    <property type="match status" value="1"/>
</dbReference>
<organism evidence="9">
    <name type="scientific">marine sediment metagenome</name>
    <dbReference type="NCBI Taxonomy" id="412755"/>
    <lineage>
        <taxon>unclassified sequences</taxon>
        <taxon>metagenomes</taxon>
        <taxon>ecological metagenomes</taxon>
    </lineage>
</organism>
<evidence type="ECO:0000256" key="6">
    <source>
        <dbReference type="ARBA" id="ARBA00023136"/>
    </source>
</evidence>
<keyword evidence="7" id="KW-0139">CF(1)</keyword>
<dbReference type="GO" id="GO:0045259">
    <property type="term" value="C:proton-transporting ATP synthase complex"/>
    <property type="evidence" value="ECO:0007669"/>
    <property type="project" value="UniProtKB-KW"/>
</dbReference>
<evidence type="ECO:0008006" key="10">
    <source>
        <dbReference type="Google" id="ProtNLM"/>
    </source>
</evidence>
<proteinExistence type="inferred from homology"/>
<comment type="similarity">
    <text evidence="2">Belongs to the ATPase gamma chain family.</text>
</comment>
<comment type="subcellular location">
    <subcellularLocation>
        <location evidence="1">Membrane</location>
        <topology evidence="1">Peripheral membrane protein</topology>
    </subcellularLocation>
</comment>
<dbReference type="InterPro" id="IPR035968">
    <property type="entry name" value="ATP_synth_F1_ATPase_gsu"/>
</dbReference>
<evidence type="ECO:0000256" key="4">
    <source>
        <dbReference type="ARBA" id="ARBA00022781"/>
    </source>
</evidence>
<accession>A0A0F9DYN2</accession>
<keyword evidence="6" id="KW-0472">Membrane</keyword>
<evidence type="ECO:0000256" key="1">
    <source>
        <dbReference type="ARBA" id="ARBA00004170"/>
    </source>
</evidence>
<keyword evidence="4" id="KW-0375">Hydrogen ion transport</keyword>
<dbReference type="AlphaFoldDB" id="A0A0F9DYN2"/>
<evidence type="ECO:0000256" key="5">
    <source>
        <dbReference type="ARBA" id="ARBA00023065"/>
    </source>
</evidence>
<dbReference type="Gene3D" id="3.40.1380.10">
    <property type="match status" value="1"/>
</dbReference>
<dbReference type="Pfam" id="PF00231">
    <property type="entry name" value="ATP-synt"/>
    <property type="match status" value="1"/>
</dbReference>
<reference evidence="9" key="1">
    <citation type="journal article" date="2015" name="Nature">
        <title>Complex archaea that bridge the gap between prokaryotes and eukaryotes.</title>
        <authorList>
            <person name="Spang A."/>
            <person name="Saw J.H."/>
            <person name="Jorgensen S.L."/>
            <person name="Zaremba-Niedzwiedzka K."/>
            <person name="Martijn J."/>
            <person name="Lind A.E."/>
            <person name="van Eijk R."/>
            <person name="Schleper C."/>
            <person name="Guy L."/>
            <person name="Ettema T.J."/>
        </authorList>
    </citation>
    <scope>NUCLEOTIDE SEQUENCE</scope>
</reference>
<feature type="non-terminal residue" evidence="9">
    <location>
        <position position="116"/>
    </location>
</feature>
<dbReference type="EMBL" id="LAZR01039463">
    <property type="protein sequence ID" value="KKL16943.1"/>
    <property type="molecule type" value="Genomic_DNA"/>
</dbReference>
<gene>
    <name evidence="9" type="ORF">LCGC14_2490520</name>
</gene>
<comment type="caution">
    <text evidence="9">The sequence shown here is derived from an EMBL/GenBank/DDBJ whole genome shotgun (WGS) entry which is preliminary data.</text>
</comment>
<sequence>MATLRDIQRRIKAVKNTQQITKAMKMVAAAKLRKVQTSMLELRQYADKMRSVIGSLSASAGDETHPLLATRQVLTVEVLVITSDKGLCGAFNTNILRSAHKQIKNIGRQKAGEADT</sequence>
<dbReference type="InterPro" id="IPR000131">
    <property type="entry name" value="ATP_synth_F1_gsu"/>
</dbReference>
<dbReference type="GO" id="GO:0046933">
    <property type="term" value="F:proton-transporting ATP synthase activity, rotational mechanism"/>
    <property type="evidence" value="ECO:0007669"/>
    <property type="project" value="InterPro"/>
</dbReference>
<evidence type="ECO:0000256" key="3">
    <source>
        <dbReference type="ARBA" id="ARBA00022448"/>
    </source>
</evidence>
<evidence type="ECO:0000256" key="8">
    <source>
        <dbReference type="ARBA" id="ARBA00023310"/>
    </source>
</evidence>